<dbReference type="EMBL" id="GGEC01064863">
    <property type="protein sequence ID" value="MBX45347.1"/>
    <property type="molecule type" value="Transcribed_RNA"/>
</dbReference>
<reference evidence="1" key="1">
    <citation type="submission" date="2018-02" db="EMBL/GenBank/DDBJ databases">
        <title>Rhizophora mucronata_Transcriptome.</title>
        <authorList>
            <person name="Meera S.P."/>
            <person name="Sreeshan A."/>
            <person name="Augustine A."/>
        </authorList>
    </citation>
    <scope>NUCLEOTIDE SEQUENCE</scope>
    <source>
        <tissue evidence="1">Leaf</tissue>
    </source>
</reference>
<organism evidence="1">
    <name type="scientific">Rhizophora mucronata</name>
    <name type="common">Asiatic mangrove</name>
    <dbReference type="NCBI Taxonomy" id="61149"/>
    <lineage>
        <taxon>Eukaryota</taxon>
        <taxon>Viridiplantae</taxon>
        <taxon>Streptophyta</taxon>
        <taxon>Embryophyta</taxon>
        <taxon>Tracheophyta</taxon>
        <taxon>Spermatophyta</taxon>
        <taxon>Magnoliopsida</taxon>
        <taxon>eudicotyledons</taxon>
        <taxon>Gunneridae</taxon>
        <taxon>Pentapetalae</taxon>
        <taxon>rosids</taxon>
        <taxon>fabids</taxon>
        <taxon>Malpighiales</taxon>
        <taxon>Rhizophoraceae</taxon>
        <taxon>Rhizophora</taxon>
    </lineage>
</organism>
<evidence type="ECO:0000313" key="1">
    <source>
        <dbReference type="EMBL" id="MBX45347.1"/>
    </source>
</evidence>
<sequence length="28" mass="3450">MLRFYKFKNQQLNKKVTSIISLNMLIDY</sequence>
<dbReference type="AlphaFoldDB" id="A0A2P2NS62"/>
<protein>
    <submittedName>
        <fullName evidence="1">Uncharacterized protein</fullName>
    </submittedName>
</protein>
<name>A0A2P2NS62_RHIMU</name>
<accession>A0A2P2NS62</accession>
<proteinExistence type="predicted"/>